<evidence type="ECO:0000313" key="3">
    <source>
        <dbReference type="Proteomes" id="UP001418222"/>
    </source>
</evidence>
<gene>
    <name evidence="2" type="ORF">KSP39_PZI008239</name>
</gene>
<dbReference type="EMBL" id="JBBWWQ010000006">
    <property type="protein sequence ID" value="KAK8944788.1"/>
    <property type="molecule type" value="Genomic_DNA"/>
</dbReference>
<evidence type="ECO:0000313" key="2">
    <source>
        <dbReference type="EMBL" id="KAK8944788.1"/>
    </source>
</evidence>
<proteinExistence type="predicted"/>
<dbReference type="AlphaFoldDB" id="A0AAP0BMT1"/>
<accession>A0AAP0BMT1</accession>
<comment type="caution">
    <text evidence="2">The sequence shown here is derived from an EMBL/GenBank/DDBJ whole genome shotgun (WGS) entry which is preliminary data.</text>
</comment>
<reference evidence="2 3" key="1">
    <citation type="journal article" date="2022" name="Nat. Plants">
        <title>Genomes of leafy and leafless Platanthera orchids illuminate the evolution of mycoheterotrophy.</title>
        <authorList>
            <person name="Li M.H."/>
            <person name="Liu K.W."/>
            <person name="Li Z."/>
            <person name="Lu H.C."/>
            <person name="Ye Q.L."/>
            <person name="Zhang D."/>
            <person name="Wang J.Y."/>
            <person name="Li Y.F."/>
            <person name="Zhong Z.M."/>
            <person name="Liu X."/>
            <person name="Yu X."/>
            <person name="Liu D.K."/>
            <person name="Tu X.D."/>
            <person name="Liu B."/>
            <person name="Hao Y."/>
            <person name="Liao X.Y."/>
            <person name="Jiang Y.T."/>
            <person name="Sun W.H."/>
            <person name="Chen J."/>
            <person name="Chen Y.Q."/>
            <person name="Ai Y."/>
            <person name="Zhai J.W."/>
            <person name="Wu S.S."/>
            <person name="Zhou Z."/>
            <person name="Hsiao Y.Y."/>
            <person name="Wu W.L."/>
            <person name="Chen Y.Y."/>
            <person name="Lin Y.F."/>
            <person name="Hsu J.L."/>
            <person name="Li C.Y."/>
            <person name="Wang Z.W."/>
            <person name="Zhao X."/>
            <person name="Zhong W.Y."/>
            <person name="Ma X.K."/>
            <person name="Ma L."/>
            <person name="Huang J."/>
            <person name="Chen G.Z."/>
            <person name="Huang M.Z."/>
            <person name="Huang L."/>
            <person name="Peng D.H."/>
            <person name="Luo Y.B."/>
            <person name="Zou S.Q."/>
            <person name="Chen S.P."/>
            <person name="Lan S."/>
            <person name="Tsai W.C."/>
            <person name="Van de Peer Y."/>
            <person name="Liu Z.J."/>
        </authorList>
    </citation>
    <scope>NUCLEOTIDE SEQUENCE [LARGE SCALE GENOMIC DNA]</scope>
    <source>
        <strain evidence="2">Lor287</strain>
    </source>
</reference>
<evidence type="ECO:0000256" key="1">
    <source>
        <dbReference type="SAM" id="MobiDB-lite"/>
    </source>
</evidence>
<feature type="compositionally biased region" description="Basic and acidic residues" evidence="1">
    <location>
        <begin position="115"/>
        <end position="131"/>
    </location>
</feature>
<feature type="region of interest" description="Disordered" evidence="1">
    <location>
        <begin position="107"/>
        <end position="172"/>
    </location>
</feature>
<organism evidence="2 3">
    <name type="scientific">Platanthera zijinensis</name>
    <dbReference type="NCBI Taxonomy" id="2320716"/>
    <lineage>
        <taxon>Eukaryota</taxon>
        <taxon>Viridiplantae</taxon>
        <taxon>Streptophyta</taxon>
        <taxon>Embryophyta</taxon>
        <taxon>Tracheophyta</taxon>
        <taxon>Spermatophyta</taxon>
        <taxon>Magnoliopsida</taxon>
        <taxon>Liliopsida</taxon>
        <taxon>Asparagales</taxon>
        <taxon>Orchidaceae</taxon>
        <taxon>Orchidoideae</taxon>
        <taxon>Orchideae</taxon>
        <taxon>Orchidinae</taxon>
        <taxon>Platanthera</taxon>
    </lineage>
</organism>
<keyword evidence="3" id="KW-1185">Reference proteome</keyword>
<dbReference type="Proteomes" id="UP001418222">
    <property type="component" value="Unassembled WGS sequence"/>
</dbReference>
<protein>
    <submittedName>
        <fullName evidence="2">Uncharacterized protein</fullName>
    </submittedName>
</protein>
<sequence>MTVHNHHIHNRYRCANEAIVLVVDASALKEKVDPNRSGVIASPNFEDQLTPAPVLKDNLRMDNRHRPLTQRSYTRSQVNASDARAQSRPFHSNVIEVKAKRLPFSSNMETQSRTHICDAKTAKQRSLRESSSDSSAAGEAGGHNARQAVINPGEGEKGGGGAGTVHGALEKR</sequence>
<name>A0AAP0BMT1_9ASPA</name>